<sequence length="214" mass="24488">MQKNLDGFVKSVPKWSKEGLLEHIIDFVVSDDQPFRIVEKSSFRALLTYQRPAMNDSDIPHRTKLREEIVYKAEVAIDRLKEHFKTIPGKISITFDAWTSKAYDPFLAITAHYIDSPKDQPREWQLKSKVLAFEALKGRHTGANMATTISEVLDQYEINDKLGWVTADNANANDKALRVLDKKLNGGSVFLKKWKARDRRIRCSGSSLYVGFIT</sequence>
<evidence type="ECO:0000256" key="4">
    <source>
        <dbReference type="ARBA" id="ARBA00022833"/>
    </source>
</evidence>
<evidence type="ECO:0000313" key="6">
    <source>
        <dbReference type="EMBL" id="PPQ85072.1"/>
    </source>
</evidence>
<keyword evidence="7" id="KW-1185">Reference proteome</keyword>
<keyword evidence="5" id="KW-0539">Nucleus</keyword>
<evidence type="ECO:0000256" key="5">
    <source>
        <dbReference type="ARBA" id="ARBA00023242"/>
    </source>
</evidence>
<evidence type="ECO:0000256" key="3">
    <source>
        <dbReference type="ARBA" id="ARBA00022771"/>
    </source>
</evidence>
<dbReference type="SUPFAM" id="SSF140996">
    <property type="entry name" value="Hermes dimerisation domain"/>
    <property type="match status" value="1"/>
</dbReference>
<keyword evidence="2" id="KW-0479">Metal-binding</keyword>
<comment type="caution">
    <text evidence="6">The sequence shown here is derived from an EMBL/GenBank/DDBJ whole genome shotgun (WGS) entry which is preliminary data.</text>
</comment>
<dbReference type="AlphaFoldDB" id="A0A409X2U0"/>
<proteinExistence type="predicted"/>
<dbReference type="InterPro" id="IPR012337">
    <property type="entry name" value="RNaseH-like_sf"/>
</dbReference>
<evidence type="ECO:0000256" key="1">
    <source>
        <dbReference type="ARBA" id="ARBA00004123"/>
    </source>
</evidence>
<dbReference type="STRING" id="231916.A0A409X2U0"/>
<keyword evidence="3" id="KW-0863">Zinc-finger</keyword>
<name>A0A409X2U0_9AGAR</name>
<reference evidence="6 7" key="1">
    <citation type="journal article" date="2018" name="Evol. Lett.">
        <title>Horizontal gene cluster transfer increased hallucinogenic mushroom diversity.</title>
        <authorList>
            <person name="Reynolds H.T."/>
            <person name="Vijayakumar V."/>
            <person name="Gluck-Thaler E."/>
            <person name="Korotkin H.B."/>
            <person name="Matheny P.B."/>
            <person name="Slot J.C."/>
        </authorList>
    </citation>
    <scope>NUCLEOTIDE SEQUENCE [LARGE SCALE GENOMIC DNA]</scope>
    <source>
        <strain evidence="6 7">SRW20</strain>
    </source>
</reference>
<evidence type="ECO:0000256" key="2">
    <source>
        <dbReference type="ARBA" id="ARBA00022723"/>
    </source>
</evidence>
<evidence type="ECO:0000313" key="7">
    <source>
        <dbReference type="Proteomes" id="UP000284706"/>
    </source>
</evidence>
<dbReference type="GO" id="GO:0008270">
    <property type="term" value="F:zinc ion binding"/>
    <property type="evidence" value="ECO:0007669"/>
    <property type="project" value="UniProtKB-KW"/>
</dbReference>
<dbReference type="OrthoDB" id="1607513at2759"/>
<organism evidence="6 7">
    <name type="scientific">Gymnopilus dilepis</name>
    <dbReference type="NCBI Taxonomy" id="231916"/>
    <lineage>
        <taxon>Eukaryota</taxon>
        <taxon>Fungi</taxon>
        <taxon>Dikarya</taxon>
        <taxon>Basidiomycota</taxon>
        <taxon>Agaricomycotina</taxon>
        <taxon>Agaricomycetes</taxon>
        <taxon>Agaricomycetidae</taxon>
        <taxon>Agaricales</taxon>
        <taxon>Agaricineae</taxon>
        <taxon>Hymenogastraceae</taxon>
        <taxon>Gymnopilus</taxon>
    </lineage>
</organism>
<protein>
    <recommendedName>
        <fullName evidence="8">hAT-like transposase RNase-H fold domain-containing protein</fullName>
    </recommendedName>
</protein>
<dbReference type="PANTHER" id="PTHR46481:SF10">
    <property type="entry name" value="ZINC FINGER BED DOMAIN-CONTAINING PROTEIN 39"/>
    <property type="match status" value="1"/>
</dbReference>
<evidence type="ECO:0008006" key="8">
    <source>
        <dbReference type="Google" id="ProtNLM"/>
    </source>
</evidence>
<keyword evidence="4" id="KW-0862">Zinc</keyword>
<dbReference type="Proteomes" id="UP000284706">
    <property type="component" value="Unassembled WGS sequence"/>
</dbReference>
<accession>A0A409X2U0</accession>
<comment type="subcellular location">
    <subcellularLocation>
        <location evidence="1">Nucleus</location>
    </subcellularLocation>
</comment>
<dbReference type="GO" id="GO:0005634">
    <property type="term" value="C:nucleus"/>
    <property type="evidence" value="ECO:0007669"/>
    <property type="project" value="UniProtKB-SubCell"/>
</dbReference>
<dbReference type="EMBL" id="NHYE01004356">
    <property type="protein sequence ID" value="PPQ85072.1"/>
    <property type="molecule type" value="Genomic_DNA"/>
</dbReference>
<gene>
    <name evidence="6" type="ORF">CVT26_005196</name>
</gene>
<dbReference type="PANTHER" id="PTHR46481">
    <property type="entry name" value="ZINC FINGER BED DOMAIN-CONTAINING PROTEIN 4"/>
    <property type="match status" value="1"/>
</dbReference>
<dbReference type="InterPro" id="IPR052035">
    <property type="entry name" value="ZnF_BED_domain_contain"/>
</dbReference>
<dbReference type="SUPFAM" id="SSF53098">
    <property type="entry name" value="Ribonuclease H-like"/>
    <property type="match status" value="1"/>
</dbReference>
<dbReference type="InParanoid" id="A0A409X2U0"/>